<dbReference type="SUPFAM" id="SSF48264">
    <property type="entry name" value="Cytochrome P450"/>
    <property type="match status" value="1"/>
</dbReference>
<dbReference type="GO" id="GO:0016705">
    <property type="term" value="F:oxidoreductase activity, acting on paired donors, with incorporation or reduction of molecular oxygen"/>
    <property type="evidence" value="ECO:0007669"/>
    <property type="project" value="InterPro"/>
</dbReference>
<dbReference type="InterPro" id="IPR036396">
    <property type="entry name" value="Cyt_P450_sf"/>
</dbReference>
<dbReference type="GO" id="GO:0004497">
    <property type="term" value="F:monooxygenase activity"/>
    <property type="evidence" value="ECO:0007669"/>
    <property type="project" value="InterPro"/>
</dbReference>
<dbReference type="GO" id="GO:0020037">
    <property type="term" value="F:heme binding"/>
    <property type="evidence" value="ECO:0007669"/>
    <property type="project" value="InterPro"/>
</dbReference>
<gene>
    <name evidence="2" type="ORF">KI387_027666</name>
</gene>
<accession>A0AA38FXV3</accession>
<protein>
    <recommendedName>
        <fullName evidence="4">Cytochrome P450</fullName>
    </recommendedName>
</protein>
<keyword evidence="3" id="KW-1185">Reference proteome</keyword>
<organism evidence="2 3">
    <name type="scientific">Taxus chinensis</name>
    <name type="common">Chinese yew</name>
    <name type="synonym">Taxus wallichiana var. chinensis</name>
    <dbReference type="NCBI Taxonomy" id="29808"/>
    <lineage>
        <taxon>Eukaryota</taxon>
        <taxon>Viridiplantae</taxon>
        <taxon>Streptophyta</taxon>
        <taxon>Embryophyta</taxon>
        <taxon>Tracheophyta</taxon>
        <taxon>Spermatophyta</taxon>
        <taxon>Pinopsida</taxon>
        <taxon>Pinidae</taxon>
        <taxon>Conifers II</taxon>
        <taxon>Cupressales</taxon>
        <taxon>Taxaceae</taxon>
        <taxon>Taxus</taxon>
    </lineage>
</organism>
<feature type="non-terminal residue" evidence="2">
    <location>
        <position position="54"/>
    </location>
</feature>
<dbReference type="Pfam" id="PF00067">
    <property type="entry name" value="p450"/>
    <property type="match status" value="1"/>
</dbReference>
<dbReference type="PANTHER" id="PTHR24299">
    <property type="entry name" value="CYTOCHROME P450 FAMILY 1"/>
    <property type="match status" value="1"/>
</dbReference>
<evidence type="ECO:0008006" key="4">
    <source>
        <dbReference type="Google" id="ProtNLM"/>
    </source>
</evidence>
<dbReference type="GO" id="GO:0005506">
    <property type="term" value="F:iron ion binding"/>
    <property type="evidence" value="ECO:0007669"/>
    <property type="project" value="InterPro"/>
</dbReference>
<dbReference type="Gene3D" id="1.10.630.10">
    <property type="entry name" value="Cytochrome P450"/>
    <property type="match status" value="1"/>
</dbReference>
<dbReference type="Proteomes" id="UP000824469">
    <property type="component" value="Unassembled WGS sequence"/>
</dbReference>
<name>A0AA38FXV3_TAXCH</name>
<reference evidence="2 3" key="1">
    <citation type="journal article" date="2021" name="Nat. Plants">
        <title>The Taxus genome provides insights into paclitaxel biosynthesis.</title>
        <authorList>
            <person name="Xiong X."/>
            <person name="Gou J."/>
            <person name="Liao Q."/>
            <person name="Li Y."/>
            <person name="Zhou Q."/>
            <person name="Bi G."/>
            <person name="Li C."/>
            <person name="Du R."/>
            <person name="Wang X."/>
            <person name="Sun T."/>
            <person name="Guo L."/>
            <person name="Liang H."/>
            <person name="Lu P."/>
            <person name="Wu Y."/>
            <person name="Zhang Z."/>
            <person name="Ro D.K."/>
            <person name="Shang Y."/>
            <person name="Huang S."/>
            <person name="Yan J."/>
        </authorList>
    </citation>
    <scope>NUCLEOTIDE SEQUENCE [LARGE SCALE GENOMIC DNA]</scope>
    <source>
        <strain evidence="2">Ta-2019</strain>
    </source>
</reference>
<evidence type="ECO:0000256" key="1">
    <source>
        <dbReference type="SAM" id="MobiDB-lite"/>
    </source>
</evidence>
<evidence type="ECO:0000313" key="2">
    <source>
        <dbReference type="EMBL" id="KAH9312631.1"/>
    </source>
</evidence>
<feature type="region of interest" description="Disordered" evidence="1">
    <location>
        <begin position="1"/>
        <end position="21"/>
    </location>
</feature>
<dbReference type="PANTHER" id="PTHR24299:SF21">
    <property type="entry name" value="OS09G0441600 PROTEIN"/>
    <property type="match status" value="1"/>
</dbReference>
<feature type="non-terminal residue" evidence="2">
    <location>
        <position position="1"/>
    </location>
</feature>
<sequence length="54" mass="5913">VVRKNSDRMAPGPTPFPIIGNLHQMGKLPQRGLQQFAKKYGPIMSLRLGSVPAL</sequence>
<evidence type="ECO:0000313" key="3">
    <source>
        <dbReference type="Proteomes" id="UP000824469"/>
    </source>
</evidence>
<dbReference type="InterPro" id="IPR001128">
    <property type="entry name" value="Cyt_P450"/>
</dbReference>
<comment type="caution">
    <text evidence="2">The sequence shown here is derived from an EMBL/GenBank/DDBJ whole genome shotgun (WGS) entry which is preliminary data.</text>
</comment>
<dbReference type="EMBL" id="JAHRHJ020000006">
    <property type="protein sequence ID" value="KAH9312631.1"/>
    <property type="molecule type" value="Genomic_DNA"/>
</dbReference>
<proteinExistence type="predicted"/>
<dbReference type="AlphaFoldDB" id="A0AA38FXV3"/>